<accession>A0AB38FR34</accession>
<reference evidence="10 11" key="1">
    <citation type="submission" date="2018-06" db="EMBL/GenBank/DDBJ databases">
        <authorList>
            <consortium name="Pathogen Informatics"/>
            <person name="Doyle S."/>
        </authorList>
    </citation>
    <scope>NUCLEOTIDE SEQUENCE [LARGE SCALE GENOMIC DNA]</scope>
    <source>
        <strain evidence="10 11">NCTC11967</strain>
    </source>
</reference>
<evidence type="ECO:0000313" key="10">
    <source>
        <dbReference type="EMBL" id="SQA60409.1"/>
    </source>
</evidence>
<name>A0AB38FR34_9ENTR</name>
<evidence type="ECO:0000256" key="2">
    <source>
        <dbReference type="ARBA" id="ARBA00022448"/>
    </source>
</evidence>
<dbReference type="GO" id="GO:0005886">
    <property type="term" value="C:plasma membrane"/>
    <property type="evidence" value="ECO:0007669"/>
    <property type="project" value="UniProtKB-SubCell"/>
</dbReference>
<dbReference type="RefSeq" id="WP_038258110.1">
    <property type="nucleotide sequence ID" value="NZ_CP050811.1"/>
</dbReference>
<feature type="transmembrane region" description="Helical" evidence="9">
    <location>
        <begin position="242"/>
        <end position="261"/>
    </location>
</feature>
<dbReference type="Pfam" id="PF04143">
    <property type="entry name" value="Sulf_transp"/>
    <property type="match status" value="1"/>
</dbReference>
<comment type="similarity">
    <text evidence="8">Belongs to the TsuA/YedE (TC 9.B.102) family.</text>
</comment>
<comment type="caution">
    <text evidence="10">The sequence shown here is derived from an EMBL/GenBank/DDBJ whole genome shotgun (WGS) entry which is preliminary data.</text>
</comment>
<dbReference type="AlphaFoldDB" id="A0AB38FR34"/>
<keyword evidence="5 9" id="KW-0812">Transmembrane</keyword>
<evidence type="ECO:0000313" key="11">
    <source>
        <dbReference type="Proteomes" id="UP000251313"/>
    </source>
</evidence>
<dbReference type="Proteomes" id="UP000251313">
    <property type="component" value="Unassembled WGS sequence"/>
</dbReference>
<dbReference type="EMBL" id="UAVL01000001">
    <property type="protein sequence ID" value="SQA60409.1"/>
    <property type="molecule type" value="Genomic_DNA"/>
</dbReference>
<evidence type="ECO:0000256" key="4">
    <source>
        <dbReference type="ARBA" id="ARBA00022519"/>
    </source>
</evidence>
<evidence type="ECO:0000256" key="1">
    <source>
        <dbReference type="ARBA" id="ARBA00004429"/>
    </source>
</evidence>
<feature type="transmembrane region" description="Helical" evidence="9">
    <location>
        <begin position="38"/>
        <end position="55"/>
    </location>
</feature>
<comment type="subcellular location">
    <subcellularLocation>
        <location evidence="1">Cell inner membrane</location>
        <topology evidence="1">Multi-pass membrane protein</topology>
    </subcellularLocation>
</comment>
<protein>
    <submittedName>
        <fullName evidence="10">Inner membrane protein</fullName>
    </submittedName>
</protein>
<evidence type="ECO:0000256" key="9">
    <source>
        <dbReference type="SAM" id="Phobius"/>
    </source>
</evidence>
<evidence type="ECO:0000256" key="7">
    <source>
        <dbReference type="ARBA" id="ARBA00023136"/>
    </source>
</evidence>
<evidence type="ECO:0000256" key="5">
    <source>
        <dbReference type="ARBA" id="ARBA00022692"/>
    </source>
</evidence>
<keyword evidence="2" id="KW-0813">Transport</keyword>
<keyword evidence="7 9" id="KW-0472">Membrane</keyword>
<organism evidence="10 11">
    <name type="scientific">Yokenella regensburgei</name>
    <dbReference type="NCBI Taxonomy" id="158877"/>
    <lineage>
        <taxon>Bacteria</taxon>
        <taxon>Pseudomonadati</taxon>
        <taxon>Pseudomonadota</taxon>
        <taxon>Gammaproteobacteria</taxon>
        <taxon>Enterobacterales</taxon>
        <taxon>Enterobacteriaceae</taxon>
        <taxon>Yokenella</taxon>
    </lineage>
</organism>
<sequence>MTGLILGFLLGFIMQRGRFCMAGGLRDVYLFKDYRMVIAILIAISIQSAGLLIFVPQGLAALPTGPFFWLATVVGGVLFGAGMSFAGSCSTGAYYRAAEGLAGSLLAVVGFIISSWFIRHTAVKPLIKPLKDYRTEAGAITDTLHIAPWLAALALCLLTLYLAWRHLNKPALPVAKLKARKTGMAHLLFEARWHPFVSAALIGVVALLAWVSSLASGRPGGLGISGPSAQLFSLIFEGKSGFFGWAGYLLMGIVLGSLLAAAGSRELKFRYPGHLTAMKSLAGGLLMGVGSGLAGGCMLGNTLVNTAWFSWQGWVFIPAIFVGSWFISYFTLIRPMNLNTVNNG</sequence>
<feature type="transmembrane region" description="Helical" evidence="9">
    <location>
        <begin position="93"/>
        <end position="118"/>
    </location>
</feature>
<evidence type="ECO:0000256" key="6">
    <source>
        <dbReference type="ARBA" id="ARBA00022989"/>
    </source>
</evidence>
<feature type="transmembrane region" description="Helical" evidence="9">
    <location>
        <begin position="281"/>
        <end position="301"/>
    </location>
</feature>
<dbReference type="PANTHER" id="PTHR30574">
    <property type="entry name" value="INNER MEMBRANE PROTEIN YEDE"/>
    <property type="match status" value="1"/>
</dbReference>
<proteinExistence type="inferred from homology"/>
<gene>
    <name evidence="10" type="primary">yeeE</name>
    <name evidence="10" type="ORF">NCTC11967_00593</name>
</gene>
<feature type="transmembrane region" description="Helical" evidence="9">
    <location>
        <begin position="139"/>
        <end position="164"/>
    </location>
</feature>
<feature type="transmembrane region" description="Helical" evidence="9">
    <location>
        <begin position="67"/>
        <end position="87"/>
    </location>
</feature>
<feature type="transmembrane region" description="Helical" evidence="9">
    <location>
        <begin position="313"/>
        <end position="332"/>
    </location>
</feature>
<dbReference type="PANTHER" id="PTHR30574:SF1">
    <property type="entry name" value="SULPHUR TRANSPORT DOMAIN-CONTAINING PROTEIN"/>
    <property type="match status" value="1"/>
</dbReference>
<keyword evidence="6 9" id="KW-1133">Transmembrane helix</keyword>
<feature type="transmembrane region" description="Helical" evidence="9">
    <location>
        <begin position="193"/>
        <end position="212"/>
    </location>
</feature>
<evidence type="ECO:0000256" key="8">
    <source>
        <dbReference type="ARBA" id="ARBA00035655"/>
    </source>
</evidence>
<evidence type="ECO:0000256" key="3">
    <source>
        <dbReference type="ARBA" id="ARBA00022475"/>
    </source>
</evidence>
<dbReference type="InterPro" id="IPR007272">
    <property type="entry name" value="Sulf_transp_TsuA/YedE"/>
</dbReference>
<keyword evidence="3" id="KW-1003">Cell membrane</keyword>
<keyword evidence="4" id="KW-0997">Cell inner membrane</keyword>